<keyword evidence="6 7" id="KW-0472">Membrane</keyword>
<dbReference type="SUPFAM" id="SSF82689">
    <property type="entry name" value="Mechanosensitive channel protein MscS (YggB), C-terminal domain"/>
    <property type="match status" value="1"/>
</dbReference>
<feature type="transmembrane region" description="Helical" evidence="7">
    <location>
        <begin position="61"/>
        <end position="84"/>
    </location>
</feature>
<gene>
    <name evidence="11" type="ORF">ACFSX9_09610</name>
</gene>
<dbReference type="Pfam" id="PF05552">
    <property type="entry name" value="MS_channel_1st_1"/>
    <property type="match status" value="1"/>
</dbReference>
<dbReference type="InterPro" id="IPR023408">
    <property type="entry name" value="MscS_beta-dom_sf"/>
</dbReference>
<feature type="domain" description="Mechanosensitive ion channel MscS" evidence="8">
    <location>
        <begin position="107"/>
        <end position="172"/>
    </location>
</feature>
<evidence type="ECO:0000313" key="11">
    <source>
        <dbReference type="EMBL" id="MFD2908993.1"/>
    </source>
</evidence>
<evidence type="ECO:0000259" key="9">
    <source>
        <dbReference type="Pfam" id="PF21082"/>
    </source>
</evidence>
<feature type="transmembrane region" description="Helical" evidence="7">
    <location>
        <begin position="20"/>
        <end position="41"/>
    </location>
</feature>
<keyword evidence="3" id="KW-1003">Cell membrane</keyword>
<evidence type="ECO:0000259" key="10">
    <source>
        <dbReference type="Pfam" id="PF21088"/>
    </source>
</evidence>
<comment type="similarity">
    <text evidence="2">Belongs to the MscS (TC 1.A.23) family.</text>
</comment>
<comment type="subcellular location">
    <subcellularLocation>
        <location evidence="1">Cell membrane</location>
        <topology evidence="1">Multi-pass membrane protein</topology>
    </subcellularLocation>
</comment>
<dbReference type="SUPFAM" id="SSF82861">
    <property type="entry name" value="Mechanosensitive channel protein MscS (YggB), transmembrane region"/>
    <property type="match status" value="1"/>
</dbReference>
<comment type="caution">
    <text evidence="11">The sequence shown here is derived from an EMBL/GenBank/DDBJ whole genome shotgun (WGS) entry which is preliminary data.</text>
</comment>
<organism evidence="11 12">
    <name type="scientific">Flavobacterium ardleyense</name>
    <dbReference type="NCBI Taxonomy" id="2038737"/>
    <lineage>
        <taxon>Bacteria</taxon>
        <taxon>Pseudomonadati</taxon>
        <taxon>Bacteroidota</taxon>
        <taxon>Flavobacteriia</taxon>
        <taxon>Flavobacteriales</taxon>
        <taxon>Flavobacteriaceae</taxon>
        <taxon>Flavobacterium</taxon>
    </lineage>
</organism>
<dbReference type="Proteomes" id="UP001597549">
    <property type="component" value="Unassembled WGS sequence"/>
</dbReference>
<dbReference type="Pfam" id="PF21082">
    <property type="entry name" value="MS_channel_3rd"/>
    <property type="match status" value="1"/>
</dbReference>
<dbReference type="PANTHER" id="PTHR30221:SF1">
    <property type="entry name" value="SMALL-CONDUCTANCE MECHANOSENSITIVE CHANNEL"/>
    <property type="match status" value="1"/>
</dbReference>
<keyword evidence="12" id="KW-1185">Reference proteome</keyword>
<dbReference type="RefSeq" id="WP_379807031.1">
    <property type="nucleotide sequence ID" value="NZ_JBHUOL010000012.1"/>
</dbReference>
<proteinExistence type="inferred from homology"/>
<dbReference type="Gene3D" id="2.30.30.60">
    <property type="match status" value="1"/>
</dbReference>
<sequence>METVSLESFTNSAQVLFFEYLPNFAISLGILFVGLWLVSVITKTAKKIMLRRDVEITLSTFIGNLIFWTLRILLIITVISKLGIPTTSFVAILGAAGLAIGLSLQGSLSNFAGGILIILMKPFRLGDFIEAQGVLGSVKEIRIFSTVITSPENKVIVIPNASLSNGVIINYSANGTRRVDMVISVGYDADLQLVKTTLNNIIKSIPEVLAEPQPIIYINDLGSSSIEFIVRPYTKNEHILKVRSDVFEKCKAEFNKLGMDIPYPIQIEIQKEG</sequence>
<dbReference type="InterPro" id="IPR008910">
    <property type="entry name" value="MSC_TM_helix"/>
</dbReference>
<dbReference type="EMBL" id="JBHUOL010000012">
    <property type="protein sequence ID" value="MFD2908993.1"/>
    <property type="molecule type" value="Genomic_DNA"/>
</dbReference>
<evidence type="ECO:0000256" key="7">
    <source>
        <dbReference type="SAM" id="Phobius"/>
    </source>
</evidence>
<dbReference type="Pfam" id="PF00924">
    <property type="entry name" value="MS_channel_2nd"/>
    <property type="match status" value="1"/>
</dbReference>
<evidence type="ECO:0000256" key="1">
    <source>
        <dbReference type="ARBA" id="ARBA00004651"/>
    </source>
</evidence>
<feature type="domain" description="Mechanosensitive ion channel transmembrane helices 2/3" evidence="10">
    <location>
        <begin position="72"/>
        <end position="105"/>
    </location>
</feature>
<dbReference type="InterPro" id="IPR011014">
    <property type="entry name" value="MscS_channel_TM-2"/>
</dbReference>
<dbReference type="PANTHER" id="PTHR30221">
    <property type="entry name" value="SMALL-CONDUCTANCE MECHANOSENSITIVE CHANNEL"/>
    <property type="match status" value="1"/>
</dbReference>
<evidence type="ECO:0000256" key="2">
    <source>
        <dbReference type="ARBA" id="ARBA00008017"/>
    </source>
</evidence>
<feature type="domain" description="Mechanosensitive ion channel MscS C-terminal" evidence="9">
    <location>
        <begin position="179"/>
        <end position="259"/>
    </location>
</feature>
<dbReference type="Gene3D" id="1.10.287.1260">
    <property type="match status" value="1"/>
</dbReference>
<evidence type="ECO:0000313" key="12">
    <source>
        <dbReference type="Proteomes" id="UP001597549"/>
    </source>
</evidence>
<evidence type="ECO:0000256" key="6">
    <source>
        <dbReference type="ARBA" id="ARBA00023136"/>
    </source>
</evidence>
<dbReference type="Gene3D" id="3.30.70.100">
    <property type="match status" value="1"/>
</dbReference>
<dbReference type="InterPro" id="IPR010920">
    <property type="entry name" value="LSM_dom_sf"/>
</dbReference>
<evidence type="ECO:0000259" key="8">
    <source>
        <dbReference type="Pfam" id="PF00924"/>
    </source>
</evidence>
<keyword evidence="5 7" id="KW-1133">Transmembrane helix</keyword>
<dbReference type="InterPro" id="IPR011066">
    <property type="entry name" value="MscS_channel_C_sf"/>
</dbReference>
<evidence type="ECO:0000256" key="3">
    <source>
        <dbReference type="ARBA" id="ARBA00022475"/>
    </source>
</evidence>
<feature type="transmembrane region" description="Helical" evidence="7">
    <location>
        <begin position="90"/>
        <end position="119"/>
    </location>
</feature>
<dbReference type="InterPro" id="IPR049278">
    <property type="entry name" value="MS_channel_C"/>
</dbReference>
<evidence type="ECO:0000256" key="5">
    <source>
        <dbReference type="ARBA" id="ARBA00022989"/>
    </source>
</evidence>
<accession>A0ABW5Z966</accession>
<dbReference type="InterPro" id="IPR006685">
    <property type="entry name" value="MscS_channel_2nd"/>
</dbReference>
<evidence type="ECO:0000256" key="4">
    <source>
        <dbReference type="ARBA" id="ARBA00022692"/>
    </source>
</evidence>
<dbReference type="InterPro" id="IPR045275">
    <property type="entry name" value="MscS_archaea/bacteria_type"/>
</dbReference>
<dbReference type="InterPro" id="IPR049142">
    <property type="entry name" value="MS_channel_1st"/>
</dbReference>
<keyword evidence="4 7" id="KW-0812">Transmembrane</keyword>
<dbReference type="SUPFAM" id="SSF50182">
    <property type="entry name" value="Sm-like ribonucleoproteins"/>
    <property type="match status" value="1"/>
</dbReference>
<name>A0ABW5Z966_9FLAO</name>
<protein>
    <submittedName>
        <fullName evidence="11">Mechanosensitive ion channel family protein</fullName>
    </submittedName>
</protein>
<dbReference type="Pfam" id="PF21088">
    <property type="entry name" value="MS_channel_1st"/>
    <property type="match status" value="1"/>
</dbReference>
<reference evidence="12" key="1">
    <citation type="journal article" date="2019" name="Int. J. Syst. Evol. Microbiol.">
        <title>The Global Catalogue of Microorganisms (GCM) 10K type strain sequencing project: providing services to taxonomists for standard genome sequencing and annotation.</title>
        <authorList>
            <consortium name="The Broad Institute Genomics Platform"/>
            <consortium name="The Broad Institute Genome Sequencing Center for Infectious Disease"/>
            <person name="Wu L."/>
            <person name="Ma J."/>
        </authorList>
    </citation>
    <scope>NUCLEOTIDE SEQUENCE [LARGE SCALE GENOMIC DNA]</scope>
    <source>
        <strain evidence="12">KCTC 52644</strain>
    </source>
</reference>